<dbReference type="Proteomes" id="UP000070188">
    <property type="component" value="Unassembled WGS sequence"/>
</dbReference>
<proteinExistence type="predicted"/>
<keyword evidence="1" id="KW-0472">Membrane</keyword>
<reference evidence="3" key="1">
    <citation type="submission" date="2015-04" db="EMBL/GenBank/DDBJ databases">
        <title>Physiological reanalysis, assessment of diazotrophy, and genome sequences of multiple isolates of Streptomyces thermoautotrophicus.</title>
        <authorList>
            <person name="MacKellar D.C."/>
            <person name="Lieber L."/>
            <person name="Norman J."/>
            <person name="Bolger A."/>
            <person name="Tobin C."/>
            <person name="Murray J.W."/>
            <person name="Chang R."/>
            <person name="Ford T."/>
            <person name="Nguyen P.Q."/>
            <person name="Woodward J."/>
            <person name="Permingeat H."/>
            <person name="Joshi N.S."/>
            <person name="Silver P.A."/>
            <person name="Usadel B."/>
            <person name="Rutherford A.W."/>
            <person name="Friesen M."/>
            <person name="Prell J."/>
        </authorList>
    </citation>
    <scope>NUCLEOTIDE SEQUENCE [LARGE SCALE GENOMIC DNA]</scope>
    <source>
        <strain evidence="3">H1</strain>
    </source>
</reference>
<protein>
    <submittedName>
        <fullName evidence="2">Uncharacterized protein</fullName>
    </submittedName>
</protein>
<dbReference type="PATRIC" id="fig|1469144.10.peg.2339"/>
<name>A0A132MTT9_9ACTN</name>
<keyword evidence="1" id="KW-1133">Transmembrane helix</keyword>
<accession>A0A132MTT9</accession>
<feature type="transmembrane region" description="Helical" evidence="1">
    <location>
        <begin position="34"/>
        <end position="53"/>
    </location>
</feature>
<dbReference type="EMBL" id="LAXD01000001">
    <property type="protein sequence ID" value="KWX01130.1"/>
    <property type="molecule type" value="Genomic_DNA"/>
</dbReference>
<keyword evidence="3" id="KW-1185">Reference proteome</keyword>
<comment type="caution">
    <text evidence="2">The sequence shown here is derived from an EMBL/GenBank/DDBJ whole genome shotgun (WGS) entry which is preliminary data.</text>
</comment>
<evidence type="ECO:0000256" key="1">
    <source>
        <dbReference type="SAM" id="Phobius"/>
    </source>
</evidence>
<keyword evidence="1" id="KW-0812">Transmembrane</keyword>
<evidence type="ECO:0000313" key="2">
    <source>
        <dbReference type="EMBL" id="KWX01130.1"/>
    </source>
</evidence>
<dbReference type="RefSeq" id="WP_171843026.1">
    <property type="nucleotide sequence ID" value="NZ_CP171739.1"/>
</dbReference>
<organism evidence="2 3">
    <name type="scientific">Carbonactinospora thermoautotrophica</name>
    <dbReference type="NCBI Taxonomy" id="1469144"/>
    <lineage>
        <taxon>Bacteria</taxon>
        <taxon>Bacillati</taxon>
        <taxon>Actinomycetota</taxon>
        <taxon>Actinomycetes</taxon>
        <taxon>Kitasatosporales</taxon>
        <taxon>Carbonactinosporaceae</taxon>
        <taxon>Carbonactinospora</taxon>
    </lineage>
</organism>
<gene>
    <name evidence="2" type="ORF">LI90_2158</name>
</gene>
<evidence type="ECO:0000313" key="3">
    <source>
        <dbReference type="Proteomes" id="UP000070188"/>
    </source>
</evidence>
<dbReference type="AlphaFoldDB" id="A0A132MTT9"/>
<sequence>MREDYDPAADTAMFRAFVEKGAEEEARRSGVGPLAVVALVSVVLVAGIAWFLFM</sequence>